<reference evidence="2" key="1">
    <citation type="submission" date="2016-10" db="EMBL/GenBank/DDBJ databases">
        <authorList>
            <person name="Varghese N."/>
        </authorList>
    </citation>
    <scope>NUCLEOTIDE SEQUENCE [LARGE SCALE GENOMIC DNA]</scope>
    <source>
        <strain evidence="2">DSM 45096 / BCRC 16803 / CGMCC 4.1857 / CIP 109030 / JCM 12277 / KCTC 19219 / NBRC 100920 / 33214</strain>
    </source>
</reference>
<dbReference type="OrthoDB" id="9925145at2"/>
<dbReference type="RefSeq" id="WP_143094635.1">
    <property type="nucleotide sequence ID" value="NZ_BBPN01000011.1"/>
</dbReference>
<name>A0A1H7WL64_STRJI</name>
<keyword evidence="2" id="KW-1185">Reference proteome</keyword>
<dbReference type="EMBL" id="FOAZ01000020">
    <property type="protein sequence ID" value="SEM21637.1"/>
    <property type="molecule type" value="Genomic_DNA"/>
</dbReference>
<gene>
    <name evidence="1" type="ORF">SAMN05414137_120206</name>
</gene>
<dbReference type="AlphaFoldDB" id="A0A1H7WL64"/>
<protein>
    <submittedName>
        <fullName evidence="1">Uncharacterized protein</fullName>
    </submittedName>
</protein>
<sequence>MAKQTTPGVTPVAMAFALYHLVTIVIDAETCMNNLRAYQARQSGANLARLLLAEGVLIKDLGLGA</sequence>
<evidence type="ECO:0000313" key="2">
    <source>
        <dbReference type="Proteomes" id="UP000183015"/>
    </source>
</evidence>
<organism evidence="1 2">
    <name type="scientific">Streptacidiphilus jiangxiensis</name>
    <dbReference type="NCBI Taxonomy" id="235985"/>
    <lineage>
        <taxon>Bacteria</taxon>
        <taxon>Bacillati</taxon>
        <taxon>Actinomycetota</taxon>
        <taxon>Actinomycetes</taxon>
        <taxon>Kitasatosporales</taxon>
        <taxon>Streptomycetaceae</taxon>
        <taxon>Streptacidiphilus</taxon>
    </lineage>
</organism>
<dbReference type="Proteomes" id="UP000183015">
    <property type="component" value="Unassembled WGS sequence"/>
</dbReference>
<evidence type="ECO:0000313" key="1">
    <source>
        <dbReference type="EMBL" id="SEM21637.1"/>
    </source>
</evidence>
<proteinExistence type="predicted"/>
<accession>A0A1H7WL64</accession>